<dbReference type="GO" id="GO:0030017">
    <property type="term" value="C:sarcomere"/>
    <property type="evidence" value="ECO:0007669"/>
    <property type="project" value="UniProtKB-SubCell"/>
</dbReference>
<evidence type="ECO:0000256" key="5">
    <source>
        <dbReference type="ARBA" id="ARBA00022723"/>
    </source>
</evidence>
<evidence type="ECO:0000259" key="18">
    <source>
        <dbReference type="PROSITE" id="PS50135"/>
    </source>
</evidence>
<dbReference type="CDD" id="cd14320">
    <property type="entry name" value="UBA_SQSTM"/>
    <property type="match status" value="1"/>
</dbReference>
<keyword evidence="8" id="KW-0862">Zinc</keyword>
<keyword evidence="7 15" id="KW-0863">Zinc-finger</keyword>
<protein>
    <recommendedName>
        <fullName evidence="13">Protein ref(2)P</fullName>
    </recommendedName>
    <alternativeName>
        <fullName evidence="14">Refractory to sigma P</fullName>
    </alternativeName>
</protein>
<evidence type="ECO:0000256" key="13">
    <source>
        <dbReference type="ARBA" id="ARBA00071657"/>
    </source>
</evidence>
<dbReference type="SMART" id="SM00666">
    <property type="entry name" value="PB1"/>
    <property type="match status" value="1"/>
</dbReference>
<feature type="compositionally biased region" description="Low complexity" evidence="16">
    <location>
        <begin position="387"/>
        <end position="404"/>
    </location>
</feature>
<dbReference type="Pfam" id="PF00569">
    <property type="entry name" value="ZZ"/>
    <property type="match status" value="1"/>
</dbReference>
<feature type="compositionally biased region" description="Gly residues" evidence="16">
    <location>
        <begin position="405"/>
        <end position="415"/>
    </location>
</feature>
<evidence type="ECO:0000256" key="12">
    <source>
        <dbReference type="ARBA" id="ARBA00062450"/>
    </source>
</evidence>
<organism evidence="20 21">
    <name type="scientific">Hemibagrus guttatus</name>
    <dbReference type="NCBI Taxonomy" id="175788"/>
    <lineage>
        <taxon>Eukaryota</taxon>
        <taxon>Metazoa</taxon>
        <taxon>Chordata</taxon>
        <taxon>Craniata</taxon>
        <taxon>Vertebrata</taxon>
        <taxon>Euteleostomi</taxon>
        <taxon>Actinopterygii</taxon>
        <taxon>Neopterygii</taxon>
        <taxon>Teleostei</taxon>
        <taxon>Ostariophysi</taxon>
        <taxon>Siluriformes</taxon>
        <taxon>Bagridae</taxon>
        <taxon>Hemibagrus</taxon>
    </lineage>
</organism>
<keyword evidence="6" id="KW-0677">Repeat</keyword>
<dbReference type="SUPFAM" id="SSF54277">
    <property type="entry name" value="CAD &amp; PB1 domains"/>
    <property type="match status" value="1"/>
</dbReference>
<feature type="compositionally biased region" description="Low complexity" evidence="16">
    <location>
        <begin position="311"/>
        <end position="322"/>
    </location>
</feature>
<dbReference type="SUPFAM" id="SSF57850">
    <property type="entry name" value="RING/U-box"/>
    <property type="match status" value="1"/>
</dbReference>
<dbReference type="Pfam" id="PF00564">
    <property type="entry name" value="PB1"/>
    <property type="match status" value="1"/>
</dbReference>
<evidence type="ECO:0000256" key="15">
    <source>
        <dbReference type="PROSITE-ProRule" id="PRU00228"/>
    </source>
</evidence>
<dbReference type="SMART" id="SM00165">
    <property type="entry name" value="UBA"/>
    <property type="match status" value="1"/>
</dbReference>
<evidence type="ECO:0000256" key="1">
    <source>
        <dbReference type="ARBA" id="ARBA00004123"/>
    </source>
</evidence>
<dbReference type="PANTHER" id="PTHR15090">
    <property type="entry name" value="SEQUESTOSOME 1-RELATED"/>
    <property type="match status" value="1"/>
</dbReference>
<evidence type="ECO:0000256" key="2">
    <source>
        <dbReference type="ARBA" id="ARBA00004204"/>
    </source>
</evidence>
<feature type="compositionally biased region" description="Low complexity" evidence="16">
    <location>
        <begin position="416"/>
        <end position="426"/>
    </location>
</feature>
<dbReference type="PROSITE" id="PS01357">
    <property type="entry name" value="ZF_ZZ_1"/>
    <property type="match status" value="1"/>
</dbReference>
<dbReference type="InterPro" id="IPR015940">
    <property type="entry name" value="UBA"/>
</dbReference>
<comment type="function">
    <text evidence="11">Required for selective autophagy activation by ubiquitinated proteins. Implicated in sigma rhabdovirus multiplication and necessary for male fertility. Involved in activating transcription of Drs.</text>
</comment>
<feature type="domain" description="ZZ-type" evidence="18">
    <location>
        <begin position="230"/>
        <end position="287"/>
    </location>
</feature>
<feature type="region of interest" description="Disordered" evidence="16">
    <location>
        <begin position="203"/>
        <end position="222"/>
    </location>
</feature>
<feature type="compositionally biased region" description="Basic and acidic residues" evidence="16">
    <location>
        <begin position="433"/>
        <end position="452"/>
    </location>
</feature>
<dbReference type="GO" id="GO:0005080">
    <property type="term" value="F:protein kinase C binding"/>
    <property type="evidence" value="ECO:0007669"/>
    <property type="project" value="TreeGrafter"/>
</dbReference>
<dbReference type="GO" id="GO:0044753">
    <property type="term" value="C:amphisome"/>
    <property type="evidence" value="ECO:0007669"/>
    <property type="project" value="TreeGrafter"/>
</dbReference>
<feature type="region of interest" description="Disordered" evidence="16">
    <location>
        <begin position="311"/>
        <end position="345"/>
    </location>
</feature>
<feature type="compositionally biased region" description="Low complexity" evidence="16">
    <location>
        <begin position="329"/>
        <end position="343"/>
    </location>
</feature>
<evidence type="ECO:0000313" key="20">
    <source>
        <dbReference type="EMBL" id="KAK3535566.1"/>
    </source>
</evidence>
<dbReference type="SMART" id="SM00291">
    <property type="entry name" value="ZnF_ZZ"/>
    <property type="match status" value="1"/>
</dbReference>
<keyword evidence="4" id="KW-0963">Cytoplasm</keyword>
<feature type="domain" description="UBA" evidence="17">
    <location>
        <begin position="500"/>
        <end position="545"/>
    </location>
</feature>
<sequence length="547" mass="59850">MARPLDQSISKTAALVGCSRSAVVSIYQKWSKEGTVVNRQQGHGGGKRTELCSVDQEVVSQLISAFFKGRNFCCATQDRARISNRAHREKKGEDMSVTVKAYLLGKEDCHKEIRRFAVDQDVSTSFEYLSRKVMDVFSNLRNVAFQMYYRDEDEDMIAFSSDDELMMGLTMVKDSTFRIFIKEKKEHKRDFPHHVDQGFPFHPPPGPHHMGPPGHHPMGPPPPHHQPLVHLGVTCDGCEGQVAGTRFKCTVCPNYDLCSTCQAKGLHKEHALLPIFHPFSNMYEWLPRGKLWRKMRHCMWAGAQAQAQAQTQAQAQAQNQAQPGPSGCQPSSQQANSQEQQAQFGPSCAQANMEYLKNIGEGVAALLSPLGIDVDIDVEHEGEKAKVTPTPTVSSGPPSGQSDGSSGGLSKGADGGPSSVGSTSGGAKNVLLDQKDQSNDEEWTHLSSKEVDPSTGELQSLRMEVDGANENPAPLSHSSNLNQGPSGLREAALYPHLPQDADPRLVESLSQMLSMGFTDEGGWLTRLLHTKDYDIGAALDTIQYAKA</sequence>
<dbReference type="SUPFAM" id="SSF46934">
    <property type="entry name" value="UBA-like"/>
    <property type="match status" value="1"/>
</dbReference>
<gene>
    <name evidence="20" type="ORF">QTP70_016840</name>
</gene>
<dbReference type="PROSITE" id="PS51745">
    <property type="entry name" value="PB1"/>
    <property type="match status" value="1"/>
</dbReference>
<dbReference type="PROSITE" id="PS50135">
    <property type="entry name" value="ZF_ZZ_2"/>
    <property type="match status" value="1"/>
</dbReference>
<evidence type="ECO:0000259" key="17">
    <source>
        <dbReference type="PROSITE" id="PS50030"/>
    </source>
</evidence>
<comment type="subcellular location">
    <subcellularLocation>
        <location evidence="2">Cytoplasm</location>
        <location evidence="2">Myofibril</location>
        <location evidence="2">Sarcomere</location>
    </subcellularLocation>
    <subcellularLocation>
        <location evidence="3">Cytoplasmic vesicle</location>
        <location evidence="3">Autophagosome</location>
    </subcellularLocation>
    <subcellularLocation>
        <location evidence="1">Nucleus</location>
    </subcellularLocation>
</comment>
<evidence type="ECO:0000256" key="11">
    <source>
        <dbReference type="ARBA" id="ARBA00054138"/>
    </source>
</evidence>
<dbReference type="Gene3D" id="1.10.8.10">
    <property type="entry name" value="DNA helicase RuvA subunit, C-terminal domain"/>
    <property type="match status" value="1"/>
</dbReference>
<dbReference type="GO" id="GO:0016235">
    <property type="term" value="C:aggresome"/>
    <property type="evidence" value="ECO:0007669"/>
    <property type="project" value="TreeGrafter"/>
</dbReference>
<dbReference type="GO" id="GO:0000423">
    <property type="term" value="P:mitophagy"/>
    <property type="evidence" value="ECO:0007669"/>
    <property type="project" value="TreeGrafter"/>
</dbReference>
<dbReference type="PROSITE" id="PS50030">
    <property type="entry name" value="UBA"/>
    <property type="match status" value="1"/>
</dbReference>
<feature type="domain" description="PB1" evidence="19">
    <location>
        <begin position="96"/>
        <end position="184"/>
    </location>
</feature>
<dbReference type="InterPro" id="IPR033741">
    <property type="entry name" value="SQSTM_UBA"/>
</dbReference>
<dbReference type="EMBL" id="JAUCMX010000009">
    <property type="protein sequence ID" value="KAK3535566.1"/>
    <property type="molecule type" value="Genomic_DNA"/>
</dbReference>
<dbReference type="Proteomes" id="UP001274896">
    <property type="component" value="Unassembled WGS sequence"/>
</dbReference>
<dbReference type="InterPro" id="IPR034866">
    <property type="entry name" value="PB1_p62"/>
</dbReference>
<dbReference type="GO" id="GO:0008270">
    <property type="term" value="F:zinc ion binding"/>
    <property type="evidence" value="ECO:0007669"/>
    <property type="project" value="UniProtKB-KW"/>
</dbReference>
<comment type="subunit">
    <text evidence="12">Interacts with aPKC and Traf6.</text>
</comment>
<dbReference type="InterPro" id="IPR053793">
    <property type="entry name" value="PB1-like"/>
</dbReference>
<dbReference type="GO" id="GO:0005634">
    <property type="term" value="C:nucleus"/>
    <property type="evidence" value="ECO:0007669"/>
    <property type="project" value="UniProtKB-SubCell"/>
</dbReference>
<evidence type="ECO:0000256" key="14">
    <source>
        <dbReference type="ARBA" id="ARBA00081379"/>
    </source>
</evidence>
<dbReference type="InterPro" id="IPR043145">
    <property type="entry name" value="Znf_ZZ_sf"/>
</dbReference>
<feature type="region of interest" description="Disordered" evidence="16">
    <location>
        <begin position="383"/>
        <end position="457"/>
    </location>
</feature>
<dbReference type="GO" id="GO:0007032">
    <property type="term" value="P:endosome organization"/>
    <property type="evidence" value="ECO:0007669"/>
    <property type="project" value="TreeGrafter"/>
</dbReference>
<keyword evidence="10" id="KW-0539">Nucleus</keyword>
<evidence type="ECO:0000256" key="3">
    <source>
        <dbReference type="ARBA" id="ARBA00004419"/>
    </source>
</evidence>
<keyword evidence="9" id="KW-0804">Transcription</keyword>
<dbReference type="FunFam" id="1.10.8.10:FF:000034">
    <property type="entry name" value="Sequestosome 1"/>
    <property type="match status" value="1"/>
</dbReference>
<dbReference type="CDD" id="cd02340">
    <property type="entry name" value="ZZ_NBR1_like"/>
    <property type="match status" value="1"/>
</dbReference>
<evidence type="ECO:0000256" key="4">
    <source>
        <dbReference type="ARBA" id="ARBA00022490"/>
    </source>
</evidence>
<dbReference type="Pfam" id="PF16577">
    <property type="entry name" value="UBA_5"/>
    <property type="match status" value="1"/>
</dbReference>
<evidence type="ECO:0000256" key="7">
    <source>
        <dbReference type="ARBA" id="ARBA00022771"/>
    </source>
</evidence>
<evidence type="ECO:0000256" key="16">
    <source>
        <dbReference type="SAM" id="MobiDB-lite"/>
    </source>
</evidence>
<keyword evidence="5" id="KW-0479">Metal-binding</keyword>
<dbReference type="InterPro" id="IPR009060">
    <property type="entry name" value="UBA-like_sf"/>
</dbReference>
<reference evidence="20" key="1">
    <citation type="submission" date="2023-06" db="EMBL/GenBank/DDBJ databases">
        <title>Male Hemibagrus guttatus genome.</title>
        <authorList>
            <person name="Bian C."/>
        </authorList>
    </citation>
    <scope>NUCLEOTIDE SEQUENCE</scope>
    <source>
        <strain evidence="20">Male_cb2023</strain>
        <tissue evidence="20">Muscle</tissue>
    </source>
</reference>
<feature type="non-terminal residue" evidence="20">
    <location>
        <position position="547"/>
    </location>
</feature>
<evidence type="ECO:0000256" key="10">
    <source>
        <dbReference type="ARBA" id="ARBA00023242"/>
    </source>
</evidence>
<comment type="caution">
    <text evidence="20">The sequence shown here is derived from an EMBL/GenBank/DDBJ whole genome shotgun (WGS) entry which is preliminary data.</text>
</comment>
<dbReference type="FunFam" id="3.30.60.90:FF:000016">
    <property type="entry name" value="Refractory to sigma P"/>
    <property type="match status" value="1"/>
</dbReference>
<evidence type="ECO:0000313" key="21">
    <source>
        <dbReference type="Proteomes" id="UP001274896"/>
    </source>
</evidence>
<proteinExistence type="predicted"/>
<keyword evidence="21" id="KW-1185">Reference proteome</keyword>
<dbReference type="FunFam" id="3.10.20.90:FF:000320">
    <property type="entry name" value="Predicted protein"/>
    <property type="match status" value="1"/>
</dbReference>
<dbReference type="GO" id="GO:0070530">
    <property type="term" value="F:K63-linked polyubiquitin modification-dependent protein binding"/>
    <property type="evidence" value="ECO:0007669"/>
    <property type="project" value="TreeGrafter"/>
</dbReference>
<evidence type="ECO:0000259" key="19">
    <source>
        <dbReference type="PROSITE" id="PS51745"/>
    </source>
</evidence>
<dbReference type="InterPro" id="IPR052260">
    <property type="entry name" value="Autophagy_Rcpt_SigReg"/>
</dbReference>
<dbReference type="PANTHER" id="PTHR15090:SF0">
    <property type="entry name" value="SEQUESTOSOME-1"/>
    <property type="match status" value="1"/>
</dbReference>
<accession>A0AAE0QXM3</accession>
<name>A0AAE0QXM3_9TELE</name>
<dbReference type="Gene3D" id="3.10.20.90">
    <property type="entry name" value="Phosphatidylinositol 3-kinase Catalytic Subunit, Chain A, domain 1"/>
    <property type="match status" value="1"/>
</dbReference>
<dbReference type="InterPro" id="IPR000270">
    <property type="entry name" value="PB1_dom"/>
</dbReference>
<dbReference type="GO" id="GO:0035973">
    <property type="term" value="P:aggrephagy"/>
    <property type="evidence" value="ECO:0007669"/>
    <property type="project" value="TreeGrafter"/>
</dbReference>
<dbReference type="CDD" id="cd06402">
    <property type="entry name" value="PB1_p62"/>
    <property type="match status" value="1"/>
</dbReference>
<dbReference type="AlphaFoldDB" id="A0AAE0QXM3"/>
<evidence type="ECO:0000256" key="8">
    <source>
        <dbReference type="ARBA" id="ARBA00022833"/>
    </source>
</evidence>
<dbReference type="InterPro" id="IPR000433">
    <property type="entry name" value="Znf_ZZ"/>
</dbReference>
<evidence type="ECO:0000256" key="6">
    <source>
        <dbReference type="ARBA" id="ARBA00022737"/>
    </source>
</evidence>
<dbReference type="Gene3D" id="3.30.60.90">
    <property type="match status" value="1"/>
</dbReference>
<evidence type="ECO:0000256" key="9">
    <source>
        <dbReference type="ARBA" id="ARBA00023163"/>
    </source>
</evidence>